<dbReference type="AlphaFoldDB" id="A0A5N6NH17"/>
<accession>A0A5N6NH17</accession>
<keyword evidence="2" id="KW-1185">Reference proteome</keyword>
<reference evidence="1 2" key="1">
    <citation type="submission" date="2019-05" db="EMBL/GenBank/DDBJ databases">
        <title>Mikania micrantha, genome provides insights into the molecular mechanism of rapid growth.</title>
        <authorList>
            <person name="Liu B."/>
        </authorList>
    </citation>
    <scope>NUCLEOTIDE SEQUENCE [LARGE SCALE GENOMIC DNA]</scope>
    <source>
        <strain evidence="1">NLD-2019</strain>
        <tissue evidence="1">Leaf</tissue>
    </source>
</reference>
<sequence>MGQDYEIGLIGPEKWARRNLEETIVENLGSLEEGLKLSSPTPTLALIKERFQELERLLIHYLSTFEAS</sequence>
<dbReference type="Proteomes" id="UP000326396">
    <property type="component" value="Linkage Group LG19"/>
</dbReference>
<proteinExistence type="predicted"/>
<evidence type="ECO:0000313" key="2">
    <source>
        <dbReference type="Proteomes" id="UP000326396"/>
    </source>
</evidence>
<gene>
    <name evidence="1" type="ORF">E3N88_20435</name>
</gene>
<comment type="caution">
    <text evidence="1">The sequence shown here is derived from an EMBL/GenBank/DDBJ whole genome shotgun (WGS) entry which is preliminary data.</text>
</comment>
<evidence type="ECO:0000313" key="1">
    <source>
        <dbReference type="EMBL" id="KAD4888362.1"/>
    </source>
</evidence>
<protein>
    <submittedName>
        <fullName evidence="1">Uncharacterized protein</fullName>
    </submittedName>
</protein>
<name>A0A5N6NH17_9ASTR</name>
<dbReference type="EMBL" id="SZYD01000011">
    <property type="protein sequence ID" value="KAD4888362.1"/>
    <property type="molecule type" value="Genomic_DNA"/>
</dbReference>
<organism evidence="1 2">
    <name type="scientific">Mikania micrantha</name>
    <name type="common">bitter vine</name>
    <dbReference type="NCBI Taxonomy" id="192012"/>
    <lineage>
        <taxon>Eukaryota</taxon>
        <taxon>Viridiplantae</taxon>
        <taxon>Streptophyta</taxon>
        <taxon>Embryophyta</taxon>
        <taxon>Tracheophyta</taxon>
        <taxon>Spermatophyta</taxon>
        <taxon>Magnoliopsida</taxon>
        <taxon>eudicotyledons</taxon>
        <taxon>Gunneridae</taxon>
        <taxon>Pentapetalae</taxon>
        <taxon>asterids</taxon>
        <taxon>campanulids</taxon>
        <taxon>Asterales</taxon>
        <taxon>Asteraceae</taxon>
        <taxon>Asteroideae</taxon>
        <taxon>Heliantheae alliance</taxon>
        <taxon>Eupatorieae</taxon>
        <taxon>Mikania</taxon>
    </lineage>
</organism>